<gene>
    <name evidence="3" type="ORF">GCM10010347_30610</name>
</gene>
<proteinExistence type="predicted"/>
<dbReference type="SUPFAM" id="SSF53448">
    <property type="entry name" value="Nucleotide-diphospho-sugar transferases"/>
    <property type="match status" value="1"/>
</dbReference>
<evidence type="ECO:0000313" key="3">
    <source>
        <dbReference type="EMBL" id="GHB58274.1"/>
    </source>
</evidence>
<dbReference type="Pfam" id="PF00535">
    <property type="entry name" value="Glycos_transf_2"/>
    <property type="match status" value="1"/>
</dbReference>
<dbReference type="InterPro" id="IPR001173">
    <property type="entry name" value="Glyco_trans_2-like"/>
</dbReference>
<evidence type="ECO:0000256" key="1">
    <source>
        <dbReference type="SAM" id="MobiDB-lite"/>
    </source>
</evidence>
<accession>A0ABQ3ESQ9</accession>
<feature type="domain" description="Glycosyltransferase 2-like" evidence="2">
    <location>
        <begin position="10"/>
        <end position="128"/>
    </location>
</feature>
<dbReference type="Proteomes" id="UP000642673">
    <property type="component" value="Unassembled WGS sequence"/>
</dbReference>
<feature type="compositionally biased region" description="Low complexity" evidence="1">
    <location>
        <begin position="45"/>
        <end position="64"/>
    </location>
</feature>
<dbReference type="InterPro" id="IPR029044">
    <property type="entry name" value="Nucleotide-diphossugar_trans"/>
</dbReference>
<dbReference type="Gene3D" id="3.90.550.10">
    <property type="entry name" value="Spore Coat Polysaccharide Biosynthesis Protein SpsA, Chain A"/>
    <property type="match status" value="1"/>
</dbReference>
<name>A0ABQ3ESQ9_9ACTN</name>
<comment type="caution">
    <text evidence="3">The sequence shown here is derived from an EMBL/GenBank/DDBJ whole genome shotgun (WGS) entry which is preliminary data.</text>
</comment>
<keyword evidence="4" id="KW-1185">Reference proteome</keyword>
<reference evidence="4" key="1">
    <citation type="journal article" date="2019" name="Int. J. Syst. Evol. Microbiol.">
        <title>The Global Catalogue of Microorganisms (GCM) 10K type strain sequencing project: providing services to taxonomists for standard genome sequencing and annotation.</title>
        <authorList>
            <consortium name="The Broad Institute Genomics Platform"/>
            <consortium name="The Broad Institute Genome Sequencing Center for Infectious Disease"/>
            <person name="Wu L."/>
            <person name="Ma J."/>
        </authorList>
    </citation>
    <scope>NUCLEOTIDE SEQUENCE [LARGE SCALE GENOMIC DNA]</scope>
    <source>
        <strain evidence="4">JCM 4738</strain>
    </source>
</reference>
<feature type="compositionally biased region" description="Basic and acidic residues" evidence="1">
    <location>
        <begin position="196"/>
        <end position="205"/>
    </location>
</feature>
<dbReference type="EMBL" id="BMVP01000004">
    <property type="protein sequence ID" value="GHB58274.1"/>
    <property type="molecule type" value="Genomic_DNA"/>
</dbReference>
<sequence length="205" mass="21400">MHRSSGPGTSVIIAVCTARPHLGERLESIVGQTSGAERMEVIWKSSRPTTARRTAAAPSSTATPPGTPGIRVPHRANPGAGGPRNRALDLARGRYVFFADAEDHLGPEALERLPATAGTHDSDLVLTKATSAAGAPIAPSTGLLPARAPVRPGRRRAPEPDRTARRPRSSPPTRAAPPSSRHHPCPPATATSASKRSSESPRRAA</sequence>
<feature type="region of interest" description="Disordered" evidence="1">
    <location>
        <begin position="45"/>
        <end position="86"/>
    </location>
</feature>
<organism evidence="3 4">
    <name type="scientific">Streptomyces cirratus</name>
    <dbReference type="NCBI Taxonomy" id="68187"/>
    <lineage>
        <taxon>Bacteria</taxon>
        <taxon>Bacillati</taxon>
        <taxon>Actinomycetota</taxon>
        <taxon>Actinomycetes</taxon>
        <taxon>Kitasatosporales</taxon>
        <taxon>Streptomycetaceae</taxon>
        <taxon>Streptomyces</taxon>
    </lineage>
</organism>
<evidence type="ECO:0000259" key="2">
    <source>
        <dbReference type="Pfam" id="PF00535"/>
    </source>
</evidence>
<evidence type="ECO:0000313" key="4">
    <source>
        <dbReference type="Proteomes" id="UP000642673"/>
    </source>
</evidence>
<dbReference type="CDD" id="cd00761">
    <property type="entry name" value="Glyco_tranf_GTA_type"/>
    <property type="match status" value="1"/>
</dbReference>
<dbReference type="RefSeq" id="WP_190184644.1">
    <property type="nucleotide sequence ID" value="NZ_BMVP01000004.1"/>
</dbReference>
<feature type="region of interest" description="Disordered" evidence="1">
    <location>
        <begin position="135"/>
        <end position="205"/>
    </location>
</feature>
<protein>
    <recommendedName>
        <fullName evidence="2">Glycosyltransferase 2-like domain-containing protein</fullName>
    </recommendedName>
</protein>